<evidence type="ECO:0000313" key="1">
    <source>
        <dbReference type="EMBL" id="MDF1610540.1"/>
    </source>
</evidence>
<protein>
    <recommendedName>
        <fullName evidence="3">Tetratricopeptide repeat protein</fullName>
    </recommendedName>
</protein>
<dbReference type="Gene3D" id="1.25.40.10">
    <property type="entry name" value="Tetratricopeptide repeat domain"/>
    <property type="match status" value="1"/>
</dbReference>
<comment type="caution">
    <text evidence="1">The sequence shown here is derived from an EMBL/GenBank/DDBJ whole genome shotgun (WGS) entry which is preliminary data.</text>
</comment>
<dbReference type="EMBL" id="JARGDL010000001">
    <property type="protein sequence ID" value="MDF1610540.1"/>
    <property type="molecule type" value="Genomic_DNA"/>
</dbReference>
<sequence length="573" mass="68184">MEDQNDIFIISTSLEGNFKYNSFYWSGKYLSDILDYLEVEYNLLPLIKTAILYFGKTEQKLKNALQLKITSVEAKPNYLKIYFEIEKTLEYPSFLIKDVLKRYMHVKSILELPYLFVIDEYIFYDILNDQKIRSTIKILQEKNNWHEIYRLFQTFEPIENNKIWNDADLLASFSFATAKLSECTENLKKKFPDKSQRKTYIEEKRKFRNLTIKLRQRAIELSPKNYSYYSNLAYTYYQSVNELATPGGRRDGNIYEDALLAIQYINKALELNPNRINDLYRKALLYSDILGTHKFFQQFENEKIEEKFSEYNNTLKESLNSLLKIEQIYNSITNTEEKQKNKKIYIKTLYHLAQKYLKLSKINFNTNNKTKEENRTETITKILLADKYIDKCIINDYNKKKIETETIEMANTNNYISGVFKTYLKAVIQHQLFQITKEKKYETNARKYYQLSIETNFPKEMKNQNKIFILEKIAALNIETEKYNAAINALLPIYTKYQNLPAYAAYTLSLALTKNNQQEKALEIIKKYEKQTNNIIQYKFEKLKEEIITGNETTKTKLEIIEQLYCNTEENIE</sequence>
<reference evidence="1" key="1">
    <citation type="submission" date="2023-03" db="EMBL/GenBank/DDBJ databases">
        <title>Stygiobacter electus gen. nov., sp. nov., facultatively anaerobic thermotolerant bacterium of the class Ignavibacteria from a well of Yessentuki mineral water deposit.</title>
        <authorList>
            <person name="Podosokorskaya O.A."/>
            <person name="Elcheninov A.G."/>
            <person name="Petrova N.F."/>
            <person name="Zavarzina D.G."/>
            <person name="Kublanov I.V."/>
            <person name="Merkel A.Y."/>
        </authorList>
    </citation>
    <scope>NUCLEOTIDE SEQUENCE</scope>
    <source>
        <strain evidence="1">09-Me</strain>
    </source>
</reference>
<proteinExistence type="predicted"/>
<keyword evidence="2" id="KW-1185">Reference proteome</keyword>
<gene>
    <name evidence="1" type="ORF">P0M35_00100</name>
</gene>
<dbReference type="InterPro" id="IPR011990">
    <property type="entry name" value="TPR-like_helical_dom_sf"/>
</dbReference>
<dbReference type="RefSeq" id="WP_321534305.1">
    <property type="nucleotide sequence ID" value="NZ_JARGDL010000001.1"/>
</dbReference>
<dbReference type="AlphaFoldDB" id="A0AAE3P0F6"/>
<evidence type="ECO:0000313" key="2">
    <source>
        <dbReference type="Proteomes" id="UP001221302"/>
    </source>
</evidence>
<dbReference type="SUPFAM" id="SSF48452">
    <property type="entry name" value="TPR-like"/>
    <property type="match status" value="1"/>
</dbReference>
<evidence type="ECO:0008006" key="3">
    <source>
        <dbReference type="Google" id="ProtNLM"/>
    </source>
</evidence>
<name>A0AAE3P0F6_9BACT</name>
<accession>A0AAE3P0F6</accession>
<dbReference type="Proteomes" id="UP001221302">
    <property type="component" value="Unassembled WGS sequence"/>
</dbReference>
<organism evidence="1 2">
    <name type="scientific">Stygiobacter electus</name>
    <dbReference type="NCBI Taxonomy" id="3032292"/>
    <lineage>
        <taxon>Bacteria</taxon>
        <taxon>Pseudomonadati</taxon>
        <taxon>Ignavibacteriota</taxon>
        <taxon>Ignavibacteria</taxon>
        <taxon>Ignavibacteriales</taxon>
        <taxon>Melioribacteraceae</taxon>
        <taxon>Stygiobacter</taxon>
    </lineage>
</organism>